<reference evidence="3 6" key="2">
    <citation type="submission" date="2020-07" db="EMBL/GenBank/DDBJ databases">
        <authorList>
            <person name="Feng H."/>
        </authorList>
    </citation>
    <scope>NUCLEOTIDE SEQUENCE [LARGE SCALE GENOMIC DNA]</scope>
    <source>
        <strain evidence="3">S-12</strain>
        <strain evidence="6">s-12</strain>
    </source>
</reference>
<dbReference type="GO" id="GO:0003677">
    <property type="term" value="F:DNA binding"/>
    <property type="evidence" value="ECO:0007669"/>
    <property type="project" value="InterPro"/>
</dbReference>
<evidence type="ECO:0000256" key="1">
    <source>
        <dbReference type="ARBA" id="ARBA00008909"/>
    </source>
</evidence>
<dbReference type="GO" id="GO:0006260">
    <property type="term" value="P:DNA replication"/>
    <property type="evidence" value="ECO:0007669"/>
    <property type="project" value="UniProtKB-KW"/>
</dbReference>
<comment type="similarity">
    <text evidence="1">Belongs to the Gram-positive plasmids replication protein type 1 family.</text>
</comment>
<protein>
    <submittedName>
        <fullName evidence="4">Protein rep</fullName>
    </submittedName>
</protein>
<dbReference type="Proteomes" id="UP000570010">
    <property type="component" value="Unassembled WGS sequence"/>
</dbReference>
<keyword evidence="5" id="KW-1185">Reference proteome</keyword>
<evidence type="ECO:0000313" key="5">
    <source>
        <dbReference type="Proteomes" id="UP000472971"/>
    </source>
</evidence>
<proteinExistence type="inferred from homology"/>
<accession>A0A6B3VW56</accession>
<name>A0A6B3VW56_9BACI</name>
<dbReference type="InterPro" id="IPR000989">
    <property type="entry name" value="Rep"/>
</dbReference>
<dbReference type="EMBL" id="JAAIWN010000030">
    <property type="protein sequence ID" value="NEY82289.1"/>
    <property type="molecule type" value="Genomic_DNA"/>
</dbReference>
<evidence type="ECO:0000313" key="6">
    <source>
        <dbReference type="Proteomes" id="UP000570010"/>
    </source>
</evidence>
<sequence>MDYKPIVHVARVKSKAESSNLVEVEQGLWKTILEQNAVFEVSKYPVKDTDVIRENEVTLENIQTVKDLNKVLAYKRLISYGWYLEGNS</sequence>
<keyword evidence="2" id="KW-0235">DNA replication</keyword>
<organism evidence="4 5">
    <name type="scientific">Bacillus aquiflavi</name>
    <dbReference type="NCBI Taxonomy" id="2672567"/>
    <lineage>
        <taxon>Bacteria</taxon>
        <taxon>Bacillati</taxon>
        <taxon>Bacillota</taxon>
        <taxon>Bacilli</taxon>
        <taxon>Bacillales</taxon>
        <taxon>Bacillaceae</taxon>
        <taxon>Bacillus</taxon>
    </lineage>
</organism>
<dbReference type="AlphaFoldDB" id="A0A6B3VW56"/>
<evidence type="ECO:0000256" key="2">
    <source>
        <dbReference type="ARBA" id="ARBA00022705"/>
    </source>
</evidence>
<evidence type="ECO:0000313" key="3">
    <source>
        <dbReference type="EMBL" id="MBA4538033.1"/>
    </source>
</evidence>
<gene>
    <name evidence="4" type="ORF">G4D64_12420</name>
    <name evidence="3" type="ORF">H1Z61_13030</name>
</gene>
<dbReference type="EMBL" id="JACEIO010000032">
    <property type="protein sequence ID" value="MBA4538033.1"/>
    <property type="molecule type" value="Genomic_DNA"/>
</dbReference>
<comment type="caution">
    <text evidence="4">The sequence shown here is derived from an EMBL/GenBank/DDBJ whole genome shotgun (WGS) entry which is preliminary data.</text>
</comment>
<reference evidence="4 5" key="1">
    <citation type="submission" date="2020-02" db="EMBL/GenBank/DDBJ databases">
        <title>Bacillus aquiflavi sp. nov., isolated from yellow water of strong flavor Chinese baijiu in Yibin region of China.</title>
        <authorList>
            <person name="Xie J."/>
        </authorList>
    </citation>
    <scope>NUCLEOTIDE SEQUENCE [LARGE SCALE GENOMIC DNA]</scope>
    <source>
        <strain evidence="4 5">3H-10</strain>
    </source>
</reference>
<dbReference type="Pfam" id="PF01446">
    <property type="entry name" value="Rep_1"/>
    <property type="match status" value="1"/>
</dbReference>
<dbReference type="RefSeq" id="WP_163242670.1">
    <property type="nucleotide sequence ID" value="NZ_CP082780.1"/>
</dbReference>
<evidence type="ECO:0000313" key="4">
    <source>
        <dbReference type="EMBL" id="NEY82289.1"/>
    </source>
</evidence>
<dbReference type="Proteomes" id="UP000472971">
    <property type="component" value="Unassembled WGS sequence"/>
</dbReference>